<evidence type="ECO:0000259" key="5">
    <source>
        <dbReference type="Pfam" id="PF00251"/>
    </source>
</evidence>
<feature type="domain" description="Glycosyl hydrolase family 32 N-terminal" evidence="5">
    <location>
        <begin position="38"/>
        <end position="308"/>
    </location>
</feature>
<comment type="caution">
    <text evidence="6">The sequence shown here is derived from an EMBL/GenBank/DDBJ whole genome shotgun (WGS) entry which is preliminary data.</text>
</comment>
<dbReference type="EMBL" id="JADIXZ010000004">
    <property type="protein sequence ID" value="MBK6301027.1"/>
    <property type="molecule type" value="Genomic_DNA"/>
</dbReference>
<dbReference type="InterPro" id="IPR051214">
    <property type="entry name" value="GH32_Enzymes"/>
</dbReference>
<dbReference type="EC" id="3.2.1.26" evidence="2"/>
<organism evidence="6 7">
    <name type="scientific">Candidatus Phosphoribacter hodrii</name>
    <dbReference type="NCBI Taxonomy" id="2953743"/>
    <lineage>
        <taxon>Bacteria</taxon>
        <taxon>Bacillati</taxon>
        <taxon>Actinomycetota</taxon>
        <taxon>Actinomycetes</taxon>
        <taxon>Micrococcales</taxon>
        <taxon>Dermatophilaceae</taxon>
        <taxon>Candidatus Phosphoribacter</taxon>
    </lineage>
</organism>
<dbReference type="CDD" id="cd18609">
    <property type="entry name" value="GH32-like"/>
    <property type="match status" value="1"/>
</dbReference>
<evidence type="ECO:0000256" key="2">
    <source>
        <dbReference type="ARBA" id="ARBA00012758"/>
    </source>
</evidence>
<comment type="similarity">
    <text evidence="1">Belongs to the glycosyl hydrolase 32 family.</text>
</comment>
<dbReference type="Proteomes" id="UP000718281">
    <property type="component" value="Unassembled WGS sequence"/>
</dbReference>
<evidence type="ECO:0000313" key="6">
    <source>
        <dbReference type="EMBL" id="MBK6301027.1"/>
    </source>
</evidence>
<name>A0A934X4P9_9MICO</name>
<dbReference type="AlphaFoldDB" id="A0A934X4P9"/>
<dbReference type="InterPro" id="IPR001362">
    <property type="entry name" value="Glyco_hydro_32"/>
</dbReference>
<dbReference type="PANTHER" id="PTHR43101">
    <property type="entry name" value="BETA-FRUCTOSIDASE"/>
    <property type="match status" value="1"/>
</dbReference>
<dbReference type="SUPFAM" id="SSF75005">
    <property type="entry name" value="Arabinanase/levansucrase/invertase"/>
    <property type="match status" value="1"/>
</dbReference>
<gene>
    <name evidence="6" type="ORF">IPF40_08235</name>
</gene>
<dbReference type="PANTHER" id="PTHR43101:SF1">
    <property type="entry name" value="BETA-FRUCTOSIDASE"/>
    <property type="match status" value="1"/>
</dbReference>
<protein>
    <recommendedName>
        <fullName evidence="2">beta-fructofuranosidase</fullName>
        <ecNumber evidence="2">3.2.1.26</ecNumber>
    </recommendedName>
</protein>
<dbReference type="GO" id="GO:0005975">
    <property type="term" value="P:carbohydrate metabolic process"/>
    <property type="evidence" value="ECO:0007669"/>
    <property type="project" value="InterPro"/>
</dbReference>
<dbReference type="Gene3D" id="2.115.10.20">
    <property type="entry name" value="Glycosyl hydrolase domain, family 43"/>
    <property type="match status" value="1"/>
</dbReference>
<evidence type="ECO:0000256" key="4">
    <source>
        <dbReference type="ARBA" id="ARBA00023295"/>
    </source>
</evidence>
<dbReference type="GO" id="GO:0004564">
    <property type="term" value="F:beta-fructofuranosidase activity"/>
    <property type="evidence" value="ECO:0007669"/>
    <property type="project" value="UniProtKB-EC"/>
</dbReference>
<reference evidence="6 7" key="1">
    <citation type="submission" date="2020-10" db="EMBL/GenBank/DDBJ databases">
        <title>Connecting structure to function with the recovery of over 1000 high-quality activated sludge metagenome-assembled genomes encoding full-length rRNA genes using long-read sequencing.</title>
        <authorList>
            <person name="Singleton C.M."/>
            <person name="Petriglieri F."/>
            <person name="Kristensen J.M."/>
            <person name="Kirkegaard R.H."/>
            <person name="Michaelsen T.Y."/>
            <person name="Andersen M.H."/>
            <person name="Karst S.M."/>
            <person name="Dueholm M.S."/>
            <person name="Nielsen P.H."/>
            <person name="Albertsen M."/>
        </authorList>
    </citation>
    <scope>NUCLEOTIDE SEQUENCE [LARGE SCALE GENOMIC DNA]</scope>
    <source>
        <strain evidence="6">AalE_18-Q3-R2-46_BAT3C.188</strain>
    </source>
</reference>
<evidence type="ECO:0000256" key="3">
    <source>
        <dbReference type="ARBA" id="ARBA00022801"/>
    </source>
</evidence>
<dbReference type="InterPro" id="IPR023296">
    <property type="entry name" value="Glyco_hydro_beta-prop_sf"/>
</dbReference>
<proteinExistence type="inferred from homology"/>
<keyword evidence="3 6" id="KW-0378">Hydrolase</keyword>
<dbReference type="SMART" id="SM00640">
    <property type="entry name" value="Glyco_32"/>
    <property type="match status" value="1"/>
</dbReference>
<evidence type="ECO:0000256" key="1">
    <source>
        <dbReference type="ARBA" id="ARBA00009902"/>
    </source>
</evidence>
<keyword evidence="4" id="KW-0326">Glycosidase</keyword>
<accession>A0A934X4P9</accession>
<sequence>MTHPARNELMGHNPERHDMLLLEDSWTWDFWIARDGADYHLFFLKAPKSLGDPNLRHEAARVGHAVGTNLRDWSVLPDALGPAHEGAWDDLATWTGSVLHADGRWHMFYTGINRRERAAHQRIGVATSSDLTTWTKNPEPVLTLDETRYEGRVPGWDTVDWRDPWVYRTAGTGDYRMLFTARAPGGAIDERGVIGMARSSDLVHWTTDAPMYAPAQFGHLEVPQLFEVGGLWYLSYSVYAAQHSARRRRTSRAVTGTHYAIGPTEFGPWRTPSQDFFSGDPKGELYAGRFERDPDGNLVFIAFLQYVDGGPFVGGLSDPYPVEVKSDGQLAINPGRITLPVAL</sequence>
<dbReference type="Pfam" id="PF00251">
    <property type="entry name" value="Glyco_hydro_32N"/>
    <property type="match status" value="1"/>
</dbReference>
<evidence type="ECO:0000313" key="7">
    <source>
        <dbReference type="Proteomes" id="UP000718281"/>
    </source>
</evidence>
<dbReference type="InterPro" id="IPR013148">
    <property type="entry name" value="Glyco_hydro_32_N"/>
</dbReference>